<evidence type="ECO:0000259" key="1">
    <source>
        <dbReference type="PROSITE" id="PS50097"/>
    </source>
</evidence>
<accession>A0A066XJX5</accession>
<dbReference type="STRING" id="1173701.A0A066XJX5"/>
<proteinExistence type="predicted"/>
<organism evidence="2 3">
    <name type="scientific">Colletotrichum sublineola</name>
    <name type="common">Sorghum anthracnose fungus</name>
    <dbReference type="NCBI Taxonomy" id="1173701"/>
    <lineage>
        <taxon>Eukaryota</taxon>
        <taxon>Fungi</taxon>
        <taxon>Dikarya</taxon>
        <taxon>Ascomycota</taxon>
        <taxon>Pezizomycotina</taxon>
        <taxon>Sordariomycetes</taxon>
        <taxon>Hypocreomycetidae</taxon>
        <taxon>Glomerellales</taxon>
        <taxon>Glomerellaceae</taxon>
        <taxon>Colletotrichum</taxon>
        <taxon>Colletotrichum graminicola species complex</taxon>
    </lineage>
</organism>
<dbReference type="InterPro" id="IPR011333">
    <property type="entry name" value="SKP1/BTB/POZ_sf"/>
</dbReference>
<dbReference type="Proteomes" id="UP000027238">
    <property type="component" value="Unassembled WGS sequence"/>
</dbReference>
<dbReference type="EMBL" id="JMSE01000748">
    <property type="protein sequence ID" value="KDN67979.1"/>
    <property type="molecule type" value="Genomic_DNA"/>
</dbReference>
<gene>
    <name evidence="2" type="ORF">CSUB01_08127</name>
</gene>
<dbReference type="PANTHER" id="PTHR24413">
    <property type="entry name" value="SPECKLE-TYPE POZ PROTEIN"/>
    <property type="match status" value="1"/>
</dbReference>
<comment type="caution">
    <text evidence="2">The sequence shown here is derived from an EMBL/GenBank/DDBJ whole genome shotgun (WGS) entry which is preliminary data.</text>
</comment>
<dbReference type="OrthoDB" id="6359816at2759"/>
<keyword evidence="3" id="KW-1185">Reference proteome</keyword>
<feature type="domain" description="BTB" evidence="1">
    <location>
        <begin position="25"/>
        <end position="92"/>
    </location>
</feature>
<dbReference type="AlphaFoldDB" id="A0A066XJX5"/>
<sequence>MEVPTSIVSHFGRSDHELLLSGLLTDCEVVCDGKTWKLHKAILCSRSGYFKICLLENWSEASSNKVSIEDFNAKQMDLVISYIYAGSVKFKSMLTKDERLQTAMQLWILGDYFLIDQLRFDVEDFVFDDIIPEFLCSIREGLSPFDPRDWFAAGRLVYGTFSEQDSEHRLKSTFLEFTLHEEPIRKHIMRMPEFKALCQEYRDFGSDCMIKLPTHYNNSSMKLRGRLRWQELEAAQDHSMLAIGLFKELFPRQLVNIHSKHAKEKGQLLQTMAQLWILGDYFLISRLCEDVELYLDRWVRLRPRTPASPRVSTPLPLVKLDDWLAAGRLVYSSFDKANSDHILKRAFLSITLDPKPVRQKITLSTEFKTLCQEHCEFGNECMIKLIDEGDAHELMEETPMEDRDATLSHQEPVTPVKPDFGGDMADFDRTHFHKDFDDSQFDRRPFELQLDLPIYRRYYIPVLQVGDTPARHALLMDMDNEIQNESPESDAMG</sequence>
<dbReference type="CDD" id="cd18186">
    <property type="entry name" value="BTB_POZ_ZBTB_KLHL-like"/>
    <property type="match status" value="1"/>
</dbReference>
<dbReference type="Gene3D" id="3.30.710.10">
    <property type="entry name" value="Potassium Channel Kv1.1, Chain A"/>
    <property type="match status" value="1"/>
</dbReference>
<evidence type="ECO:0000313" key="3">
    <source>
        <dbReference type="Proteomes" id="UP000027238"/>
    </source>
</evidence>
<dbReference type="eggNOG" id="ENOG502SQDU">
    <property type="taxonomic scope" value="Eukaryota"/>
</dbReference>
<evidence type="ECO:0000313" key="2">
    <source>
        <dbReference type="EMBL" id="KDN67979.1"/>
    </source>
</evidence>
<name>A0A066XJX5_COLSU</name>
<reference evidence="3" key="1">
    <citation type="journal article" date="2014" name="Genome Announc.">
        <title>Draft genome sequence of Colletotrichum sublineola, a destructive pathogen of cultivated sorghum.</title>
        <authorList>
            <person name="Baroncelli R."/>
            <person name="Sanz-Martin J.M."/>
            <person name="Rech G.E."/>
            <person name="Sukno S.A."/>
            <person name="Thon M.R."/>
        </authorList>
    </citation>
    <scope>NUCLEOTIDE SEQUENCE [LARGE SCALE GENOMIC DNA]</scope>
    <source>
        <strain evidence="3">TX430BB</strain>
    </source>
</reference>
<dbReference type="HOGENOM" id="CLU_553217_0_0_1"/>
<dbReference type="Pfam" id="PF00651">
    <property type="entry name" value="BTB"/>
    <property type="match status" value="1"/>
</dbReference>
<dbReference type="PROSITE" id="PS50097">
    <property type="entry name" value="BTB"/>
    <property type="match status" value="1"/>
</dbReference>
<dbReference type="SMART" id="SM00225">
    <property type="entry name" value="BTB"/>
    <property type="match status" value="1"/>
</dbReference>
<dbReference type="InterPro" id="IPR000210">
    <property type="entry name" value="BTB/POZ_dom"/>
</dbReference>
<protein>
    <recommendedName>
        <fullName evidence="1">BTB domain-containing protein</fullName>
    </recommendedName>
</protein>
<dbReference type="SUPFAM" id="SSF54695">
    <property type="entry name" value="POZ domain"/>
    <property type="match status" value="1"/>
</dbReference>